<protein>
    <submittedName>
        <fullName evidence="1">Repeat organellar protein, putative</fullName>
    </submittedName>
</protein>
<dbReference type="EMBL" id="KB445399">
    <property type="protein sequence ID" value="EMD42992.1"/>
    <property type="molecule type" value="Genomic_DNA"/>
</dbReference>
<dbReference type="VEuPathDB" id="AmoebaDB:EHI5A_166590"/>
<accession>M2RWZ3</accession>
<evidence type="ECO:0000313" key="2">
    <source>
        <dbReference type="Proteomes" id="UP000011755"/>
    </source>
</evidence>
<dbReference type="Proteomes" id="UP000011755">
    <property type="component" value="Unassembled WGS sequence"/>
</dbReference>
<organism evidence="1 2">
    <name type="scientific">Entamoeba histolytica KU27</name>
    <dbReference type="NCBI Taxonomy" id="885311"/>
    <lineage>
        <taxon>Eukaryota</taxon>
        <taxon>Amoebozoa</taxon>
        <taxon>Evosea</taxon>
        <taxon>Archamoebae</taxon>
        <taxon>Mastigamoebida</taxon>
        <taxon>Entamoebidae</taxon>
        <taxon>Entamoeba</taxon>
    </lineage>
</organism>
<reference evidence="1 2" key="1">
    <citation type="submission" date="2013-02" db="EMBL/GenBank/DDBJ databases">
        <authorList>
            <person name="Hannick L."/>
            <person name="Zafar N."/>
            <person name="Lorenzi H."/>
            <person name="Ali I.A."/>
            <person name="Petri W.P."/>
            <person name="Caler E."/>
        </authorList>
    </citation>
    <scope>NUCLEOTIDE SEQUENCE [LARGE SCALE GENOMIC DNA]</scope>
    <source>
        <strain evidence="1 2">KU27</strain>
    </source>
</reference>
<sequence>MGRHKIEPKYDAIPIASDYRQKTNDLMRSSYNEYDYEKWYKEARRRIKERVKKYYDNPENEREVVDINGHITESIPRGVYNMIEADEIGQYEKRVSASKRNNLILKRTMERINKHAWEDALKKDKTVKPRKITKVSMVKDKKK</sequence>
<dbReference type="AlphaFoldDB" id="M2RWZ3"/>
<evidence type="ECO:0000313" key="1">
    <source>
        <dbReference type="EMBL" id="EMD42992.1"/>
    </source>
</evidence>
<name>M2RWZ3_ENTHI</name>
<gene>
    <name evidence="1" type="ORF">EHI5A_166590</name>
</gene>
<proteinExistence type="predicted"/>